<name>A0A915EVC4_9CEST</name>
<evidence type="ECO:0000256" key="1">
    <source>
        <dbReference type="SAM" id="Phobius"/>
    </source>
</evidence>
<dbReference type="AlphaFoldDB" id="A0A915EVC4"/>
<proteinExistence type="predicted"/>
<evidence type="ECO:0000313" key="2">
    <source>
        <dbReference type="Proteomes" id="UP000887562"/>
    </source>
</evidence>
<keyword evidence="1" id="KW-1133">Transmembrane helix</keyword>
<keyword evidence="1" id="KW-0472">Membrane</keyword>
<evidence type="ECO:0000313" key="3">
    <source>
        <dbReference type="WBParaSite" id="maker-E.canG7_contigs_1865-snap-gene-0.1-mRNA-1"/>
    </source>
</evidence>
<dbReference type="WBParaSite" id="maker-E.canG7_contigs_1865-snap-gene-0.1-mRNA-1">
    <property type="protein sequence ID" value="maker-E.canG7_contigs_1865-snap-gene-0.1-mRNA-1"/>
    <property type="gene ID" value="EcG7_09901"/>
</dbReference>
<keyword evidence="1" id="KW-0812">Transmembrane</keyword>
<reference evidence="3" key="1">
    <citation type="submission" date="2022-11" db="UniProtKB">
        <authorList>
            <consortium name="WormBaseParasite"/>
        </authorList>
    </citation>
    <scope>IDENTIFICATION</scope>
</reference>
<keyword evidence="2" id="KW-1185">Reference proteome</keyword>
<accession>A0A915EVC4</accession>
<dbReference type="Proteomes" id="UP000887562">
    <property type="component" value="Unplaced"/>
</dbReference>
<feature type="transmembrane region" description="Helical" evidence="1">
    <location>
        <begin position="41"/>
        <end position="58"/>
    </location>
</feature>
<protein>
    <submittedName>
        <fullName evidence="3">Uncharacterized protein</fullName>
    </submittedName>
</protein>
<sequence>MEFADRTGIHNLLKLITVMSTNFDLTESTSVSLPRFISNPELPLCFVWIALIIIYKYLRDRATSAYSSSSSREEVVVSPRRA</sequence>
<organism evidence="2 3">
    <name type="scientific">Echinococcus canadensis</name>
    <dbReference type="NCBI Taxonomy" id="519352"/>
    <lineage>
        <taxon>Eukaryota</taxon>
        <taxon>Metazoa</taxon>
        <taxon>Spiralia</taxon>
        <taxon>Lophotrochozoa</taxon>
        <taxon>Platyhelminthes</taxon>
        <taxon>Cestoda</taxon>
        <taxon>Eucestoda</taxon>
        <taxon>Cyclophyllidea</taxon>
        <taxon>Taeniidae</taxon>
        <taxon>Echinococcus</taxon>
        <taxon>Echinococcus canadensis group</taxon>
    </lineage>
</organism>